<comment type="caution">
    <text evidence="2">The sequence shown here is derived from an EMBL/GenBank/DDBJ whole genome shotgun (WGS) entry which is preliminary data.</text>
</comment>
<evidence type="ECO:0000313" key="2">
    <source>
        <dbReference type="EMBL" id="MBD2296514.1"/>
    </source>
</evidence>
<organism evidence="2 3">
    <name type="scientific">Anabaena sphaerica FACHB-251</name>
    <dbReference type="NCBI Taxonomy" id="2692883"/>
    <lineage>
        <taxon>Bacteria</taxon>
        <taxon>Bacillati</taxon>
        <taxon>Cyanobacteriota</taxon>
        <taxon>Cyanophyceae</taxon>
        <taxon>Nostocales</taxon>
        <taxon>Nostocaceae</taxon>
        <taxon>Anabaena</taxon>
    </lineage>
</organism>
<dbReference type="EMBL" id="JACJQU010000025">
    <property type="protein sequence ID" value="MBD2296514.1"/>
    <property type="molecule type" value="Genomic_DNA"/>
</dbReference>
<dbReference type="Proteomes" id="UP000662185">
    <property type="component" value="Unassembled WGS sequence"/>
</dbReference>
<feature type="signal peptide" evidence="1">
    <location>
        <begin position="1"/>
        <end position="23"/>
    </location>
</feature>
<gene>
    <name evidence="2" type="ORF">H6G06_24305</name>
</gene>
<name>A0A926WL95_9NOST</name>
<keyword evidence="3" id="KW-1185">Reference proteome</keyword>
<evidence type="ECO:0000313" key="3">
    <source>
        <dbReference type="Proteomes" id="UP000662185"/>
    </source>
</evidence>
<sequence length="218" mass="24265">MNLNFLFPVISATMLLSVTTACTPPPQNQVSSENSLIIEDKTLVAVNQSAKERPINKTATISVEGEKTTVNLKLYSYKNLFSTYFPERDFLVETATSTQPKGVKLISNFGGVKNENAYIQFAFPNNFKTIGEVRKFINGKNGILASNRWKFVSRTSTVTYPWAKEKIAFSKGKDMIGDIYIGEQNGKVFYVITHLPVEYGDGFAPRENLILSNLEIGG</sequence>
<feature type="chain" id="PRO_5036875182" description="Lipoprotein" evidence="1">
    <location>
        <begin position="24"/>
        <end position="218"/>
    </location>
</feature>
<protein>
    <recommendedName>
        <fullName evidence="4">Lipoprotein</fullName>
    </recommendedName>
</protein>
<accession>A0A926WL95</accession>
<reference evidence="3" key="1">
    <citation type="journal article" date="2020" name="ISME J.">
        <title>Comparative genomics reveals insights into cyanobacterial evolution and habitat adaptation.</title>
        <authorList>
            <person name="Chen M.Y."/>
            <person name="Teng W.K."/>
            <person name="Zhao L."/>
            <person name="Hu C.X."/>
            <person name="Zhou Y.K."/>
            <person name="Han B.P."/>
            <person name="Song L.R."/>
            <person name="Shu W.S."/>
        </authorList>
    </citation>
    <scope>NUCLEOTIDE SEQUENCE [LARGE SCALE GENOMIC DNA]</scope>
    <source>
        <strain evidence="3">FACHB-251</strain>
    </source>
</reference>
<proteinExistence type="predicted"/>
<keyword evidence="1" id="KW-0732">Signal</keyword>
<evidence type="ECO:0008006" key="4">
    <source>
        <dbReference type="Google" id="ProtNLM"/>
    </source>
</evidence>
<evidence type="ECO:0000256" key="1">
    <source>
        <dbReference type="SAM" id="SignalP"/>
    </source>
</evidence>
<dbReference type="AlphaFoldDB" id="A0A926WL95"/>